<evidence type="ECO:0000313" key="1">
    <source>
        <dbReference type="EMBL" id="OYO09512.1"/>
    </source>
</evidence>
<sequence>MSAGEGHSEGGAGRFSALAEDECRDLLRTHTIGRIGFAASEGPTILPVSYALHANRIVFRTAAGGILAELEQGRPVAFEVDDFDTQTQTGWSVLVRGTTDAPVDLRELTGPLPIPWANGIRDQVICLSIDSMSGRIVARED</sequence>
<organism evidence="1 2">
    <name type="scientific">Enemella evansiae</name>
    <dbReference type="NCBI Taxonomy" id="2016499"/>
    <lineage>
        <taxon>Bacteria</taxon>
        <taxon>Bacillati</taxon>
        <taxon>Actinomycetota</taxon>
        <taxon>Actinomycetes</taxon>
        <taxon>Propionibacteriales</taxon>
        <taxon>Propionibacteriaceae</taxon>
        <taxon>Enemella</taxon>
    </lineage>
</organism>
<dbReference type="EMBL" id="NMVO01000017">
    <property type="protein sequence ID" value="OYO09512.1"/>
    <property type="molecule type" value="Genomic_DNA"/>
</dbReference>
<dbReference type="SUPFAM" id="SSF50475">
    <property type="entry name" value="FMN-binding split barrel"/>
    <property type="match status" value="1"/>
</dbReference>
<dbReference type="RefSeq" id="WP_094399830.1">
    <property type="nucleotide sequence ID" value="NZ_NMVL01000004.1"/>
</dbReference>
<evidence type="ECO:0000313" key="2">
    <source>
        <dbReference type="Proteomes" id="UP000215896"/>
    </source>
</evidence>
<accession>A0A255G205</accession>
<reference evidence="1 2" key="1">
    <citation type="submission" date="2017-07" db="EMBL/GenBank/DDBJ databases">
        <title>Draft whole genome sequences of clinical Proprionibacteriaceae strains.</title>
        <authorList>
            <person name="Bernier A.-M."/>
            <person name="Bernard K."/>
            <person name="Domingo M.-C."/>
        </authorList>
    </citation>
    <scope>NUCLEOTIDE SEQUENCE [LARGE SCALE GENOMIC DNA]</scope>
    <source>
        <strain evidence="1 2">NML 030167</strain>
    </source>
</reference>
<dbReference type="InterPro" id="IPR012349">
    <property type="entry name" value="Split_barrel_FMN-bd"/>
</dbReference>
<dbReference type="Proteomes" id="UP000215896">
    <property type="component" value="Unassembled WGS sequence"/>
</dbReference>
<proteinExistence type="predicted"/>
<dbReference type="AlphaFoldDB" id="A0A255G205"/>
<keyword evidence="2" id="KW-1185">Reference proteome</keyword>
<dbReference type="Pfam" id="PF12900">
    <property type="entry name" value="Pyridox_ox_2"/>
    <property type="match status" value="1"/>
</dbReference>
<comment type="caution">
    <text evidence="1">The sequence shown here is derived from an EMBL/GenBank/DDBJ whole genome shotgun (WGS) entry which is preliminary data.</text>
</comment>
<dbReference type="InterPro" id="IPR024747">
    <property type="entry name" value="Pyridox_Oxase-rel"/>
</dbReference>
<protein>
    <submittedName>
        <fullName evidence="1">Pyridoxamine 5'-phosphate oxidase</fullName>
    </submittedName>
</protein>
<accession>A0A4V3CF81</accession>
<dbReference type="Gene3D" id="2.30.110.10">
    <property type="entry name" value="Electron Transport, Fmn-binding Protein, Chain A"/>
    <property type="match status" value="1"/>
</dbReference>
<gene>
    <name evidence="1" type="ORF">CGZ94_17695</name>
</gene>
<dbReference type="OrthoDB" id="5193072at2"/>
<name>A0A255G205_9ACTN</name>